<name>Q1YJU7_AURMS</name>
<evidence type="ECO:0000256" key="1">
    <source>
        <dbReference type="ARBA" id="ARBA00022741"/>
    </source>
</evidence>
<dbReference type="AlphaFoldDB" id="Q1YJU7"/>
<dbReference type="Proteomes" id="UP000000321">
    <property type="component" value="Unassembled WGS sequence"/>
</dbReference>
<evidence type="ECO:0000313" key="6">
    <source>
        <dbReference type="Proteomes" id="UP000000321"/>
    </source>
</evidence>
<evidence type="ECO:0000256" key="4">
    <source>
        <dbReference type="SAM" id="MobiDB-lite"/>
    </source>
</evidence>
<evidence type="ECO:0000256" key="2">
    <source>
        <dbReference type="ARBA" id="ARBA00022840"/>
    </source>
</evidence>
<dbReference type="PRINTS" id="PR00301">
    <property type="entry name" value="HEATSHOCK70"/>
</dbReference>
<feature type="region of interest" description="Disordered" evidence="4">
    <location>
        <begin position="510"/>
        <end position="533"/>
    </location>
</feature>
<dbReference type="OrthoDB" id="9807934at2"/>
<dbReference type="GO" id="GO:0005524">
    <property type="term" value="F:ATP binding"/>
    <property type="evidence" value="ECO:0007669"/>
    <property type="project" value="UniProtKB-KW"/>
</dbReference>
<keyword evidence="2 3" id="KW-0067">ATP-binding</keyword>
<dbReference type="Gene3D" id="3.90.640.10">
    <property type="entry name" value="Actin, Chain A, domain 4"/>
    <property type="match status" value="1"/>
</dbReference>
<dbReference type="PANTHER" id="PTHR19375">
    <property type="entry name" value="HEAT SHOCK PROTEIN 70KDA"/>
    <property type="match status" value="1"/>
</dbReference>
<dbReference type="EMBL" id="AAPJ01000002">
    <property type="protein sequence ID" value="EAS50776.1"/>
    <property type="molecule type" value="Genomic_DNA"/>
</dbReference>
<dbReference type="InterPro" id="IPR043129">
    <property type="entry name" value="ATPase_NBD"/>
</dbReference>
<dbReference type="Gene3D" id="3.30.420.40">
    <property type="match status" value="2"/>
</dbReference>
<accession>Q1YJU7</accession>
<dbReference type="Pfam" id="PF00012">
    <property type="entry name" value="HSP70"/>
    <property type="match status" value="1"/>
</dbReference>
<protein>
    <submittedName>
        <fullName evidence="5">Possible chaperone protein</fullName>
    </submittedName>
</protein>
<dbReference type="GO" id="GO:0140662">
    <property type="term" value="F:ATP-dependent protein folding chaperone"/>
    <property type="evidence" value="ECO:0007669"/>
    <property type="project" value="InterPro"/>
</dbReference>
<dbReference type="SUPFAM" id="SSF53067">
    <property type="entry name" value="Actin-like ATPase domain"/>
    <property type="match status" value="2"/>
</dbReference>
<dbReference type="BioCyc" id="AURANTIMONAS:SI859A1_00901-MONOMER"/>
<evidence type="ECO:0000313" key="5">
    <source>
        <dbReference type="EMBL" id="EAS50776.1"/>
    </source>
</evidence>
<comment type="caution">
    <text evidence="5">The sequence shown here is derived from an EMBL/GenBank/DDBJ whole genome shotgun (WGS) entry which is preliminary data.</text>
</comment>
<sequence>MSEIYGIDFGTTNSLITRISNKRALHLLNHETRPHPSVLWYRGTEVVVGTDARNSLDLDEGGAPPGFVRSPKMHLRQGTPILVDGRSIDPSDAIAEVLRYLVKDASRSREGRDGANVRQAVMTIPVNFGGPERRALRAAASKAGIGVVQFVHEPVAALYAHLRSLDNFAREVARMGDRNMLVFDWGGGTLDLTLCRIQGGTIHQIESLGDNEVGGDRFDERLRNLIRAKHGQARDIDDVVSLEHPGMGAKLLAECEKLKIALSQPGTTTGRIIVRDYLNLPGPERNLVQTITIEEFEDASRQIVNRGLALVNAILEKAGLESQDVALCLATGGMVNMPAIRNALAEYFPGRYNAPANGDRIISEGAAWIAHDALRLRLSKPIEILSADSSGRGTYHTLVPAGTELPMEGQVLSAPNSRLFCTDPTEGVACIEFAKPVAPGRVPSTAPRVTLHSVSVAVDPKANPLIERVTCNLEIDHDYVAKAVLRSLGRKDTQQIEFHDLDFALSLPIDRPDLDDEEDEPLPPASKKPSVGPDLIRVRDVNLAQRTNVALDVKGDNRTDPYWRVVPGDLVDRYKPNHFDTRSDTASPRQREERLFYQPCVHCGRSISVIMADGPIESCLGRVECRTG</sequence>
<reference evidence="5 6" key="1">
    <citation type="journal article" date="2008" name="Appl. Environ. Microbiol.">
        <title>Genomic insights into Mn(II) oxidation by the marine alphaproteobacterium Aurantimonas sp. strain SI85-9A1.</title>
        <authorList>
            <person name="Dick G.J."/>
            <person name="Podell S."/>
            <person name="Johnson H.A."/>
            <person name="Rivera-Espinoza Y."/>
            <person name="Bernier-Latmani R."/>
            <person name="McCarthy J.K."/>
            <person name="Torpey J.W."/>
            <person name="Clement B.G."/>
            <person name="Gaasterland T."/>
            <person name="Tebo B.M."/>
        </authorList>
    </citation>
    <scope>NUCLEOTIDE SEQUENCE [LARGE SCALE GENOMIC DNA]</scope>
    <source>
        <strain evidence="5 6">SI85-9A1</strain>
    </source>
</reference>
<dbReference type="RefSeq" id="WP_009208766.1">
    <property type="nucleotide sequence ID" value="NZ_BBWP01000036.1"/>
</dbReference>
<keyword evidence="1 3" id="KW-0547">Nucleotide-binding</keyword>
<organism evidence="5 6">
    <name type="scientific">Aurantimonas manganoxydans (strain ATCC BAA-1229 / DSM 21871 / SI85-9A1)</name>
    <dbReference type="NCBI Taxonomy" id="287752"/>
    <lineage>
        <taxon>Bacteria</taxon>
        <taxon>Pseudomonadati</taxon>
        <taxon>Pseudomonadota</taxon>
        <taxon>Alphaproteobacteria</taxon>
        <taxon>Hyphomicrobiales</taxon>
        <taxon>Aurantimonadaceae</taxon>
        <taxon>Aurantimonas</taxon>
    </lineage>
</organism>
<evidence type="ECO:0000256" key="3">
    <source>
        <dbReference type="RuleBase" id="RU003322"/>
    </source>
</evidence>
<proteinExistence type="inferred from homology"/>
<gene>
    <name evidence="5" type="ORF">SI859A1_00901</name>
</gene>
<dbReference type="InterPro" id="IPR013126">
    <property type="entry name" value="Hsp_70_fam"/>
</dbReference>
<keyword evidence="6" id="KW-1185">Reference proteome</keyword>
<dbReference type="HOGENOM" id="CLU_448960_0_0_5"/>
<comment type="similarity">
    <text evidence="3">Belongs to the heat shock protein 70 family.</text>
</comment>